<dbReference type="Proteomes" id="UP000887565">
    <property type="component" value="Unplaced"/>
</dbReference>
<evidence type="ECO:0000313" key="2">
    <source>
        <dbReference type="Proteomes" id="UP000887565"/>
    </source>
</evidence>
<evidence type="ECO:0000313" key="3">
    <source>
        <dbReference type="WBParaSite" id="nRc.2.0.1.t07266-RA"/>
    </source>
</evidence>
<feature type="compositionally biased region" description="Basic residues" evidence="1">
    <location>
        <begin position="1"/>
        <end position="15"/>
    </location>
</feature>
<proteinExistence type="predicted"/>
<name>A0A915HZI3_ROMCU</name>
<feature type="region of interest" description="Disordered" evidence="1">
    <location>
        <begin position="1"/>
        <end position="27"/>
    </location>
</feature>
<organism evidence="2 3">
    <name type="scientific">Romanomermis culicivorax</name>
    <name type="common">Nematode worm</name>
    <dbReference type="NCBI Taxonomy" id="13658"/>
    <lineage>
        <taxon>Eukaryota</taxon>
        <taxon>Metazoa</taxon>
        <taxon>Ecdysozoa</taxon>
        <taxon>Nematoda</taxon>
        <taxon>Enoplea</taxon>
        <taxon>Dorylaimia</taxon>
        <taxon>Mermithida</taxon>
        <taxon>Mermithoidea</taxon>
        <taxon>Mermithidae</taxon>
        <taxon>Romanomermis</taxon>
    </lineage>
</organism>
<dbReference type="WBParaSite" id="nRc.2.0.1.t07266-RA">
    <property type="protein sequence ID" value="nRc.2.0.1.t07266-RA"/>
    <property type="gene ID" value="nRc.2.0.1.g07266"/>
</dbReference>
<keyword evidence="2" id="KW-1185">Reference proteome</keyword>
<dbReference type="AlphaFoldDB" id="A0A915HZI3"/>
<evidence type="ECO:0000256" key="1">
    <source>
        <dbReference type="SAM" id="MobiDB-lite"/>
    </source>
</evidence>
<accession>A0A915HZI3</accession>
<protein>
    <submittedName>
        <fullName evidence="3">Uncharacterized protein</fullName>
    </submittedName>
</protein>
<reference evidence="3" key="1">
    <citation type="submission" date="2022-11" db="UniProtKB">
        <authorList>
            <consortium name="WormBaseParasite"/>
        </authorList>
    </citation>
    <scope>IDENTIFICATION</scope>
</reference>
<sequence length="80" mass="9786">MKEKRKRNKERKYKKRREEKSKRARNSAVKAGMNNFVIFRFTRVLRTSTVFQTRGWQYLETTVSQLEMRFYTNHIATLIP</sequence>